<evidence type="ECO:0000313" key="4">
    <source>
        <dbReference type="EMBL" id="KAG0263975.1"/>
    </source>
</evidence>
<dbReference type="InterPro" id="IPR003591">
    <property type="entry name" value="Leu-rich_rpt_typical-subtyp"/>
</dbReference>
<reference evidence="4" key="1">
    <citation type="journal article" date="2020" name="Fungal Divers.">
        <title>Resolving the Mortierellaceae phylogeny through synthesis of multi-gene phylogenetics and phylogenomics.</title>
        <authorList>
            <person name="Vandepol N."/>
            <person name="Liber J."/>
            <person name="Desiro A."/>
            <person name="Na H."/>
            <person name="Kennedy M."/>
            <person name="Barry K."/>
            <person name="Grigoriev I.V."/>
            <person name="Miller A.N."/>
            <person name="O'Donnell K."/>
            <person name="Stajich J.E."/>
            <person name="Bonito G."/>
        </authorList>
    </citation>
    <scope>NUCLEOTIDE SEQUENCE</scope>
    <source>
        <strain evidence="4">KOD948</strain>
    </source>
</reference>
<accession>A0A9P6QA36</accession>
<evidence type="ECO:0000313" key="5">
    <source>
        <dbReference type="Proteomes" id="UP000726737"/>
    </source>
</evidence>
<feature type="compositionally biased region" description="Polar residues" evidence="3">
    <location>
        <begin position="373"/>
        <end position="388"/>
    </location>
</feature>
<dbReference type="InterPro" id="IPR032675">
    <property type="entry name" value="LRR_dom_sf"/>
</dbReference>
<comment type="caution">
    <text evidence="4">The sequence shown here is derived from an EMBL/GenBank/DDBJ whole genome shotgun (WGS) entry which is preliminary data.</text>
</comment>
<keyword evidence="1" id="KW-0433">Leucine-rich repeat</keyword>
<dbReference type="Gene3D" id="3.80.10.10">
    <property type="entry name" value="Ribonuclease Inhibitor"/>
    <property type="match status" value="1"/>
</dbReference>
<feature type="region of interest" description="Disordered" evidence="3">
    <location>
        <begin position="661"/>
        <end position="683"/>
    </location>
</feature>
<dbReference type="Proteomes" id="UP000726737">
    <property type="component" value="Unassembled WGS sequence"/>
</dbReference>
<feature type="region of interest" description="Disordered" evidence="3">
    <location>
        <begin position="362"/>
        <end position="397"/>
    </location>
</feature>
<organism evidence="4 5">
    <name type="scientific">Mortierella polycephala</name>
    <dbReference type="NCBI Taxonomy" id="41804"/>
    <lineage>
        <taxon>Eukaryota</taxon>
        <taxon>Fungi</taxon>
        <taxon>Fungi incertae sedis</taxon>
        <taxon>Mucoromycota</taxon>
        <taxon>Mortierellomycotina</taxon>
        <taxon>Mortierellomycetes</taxon>
        <taxon>Mortierellales</taxon>
        <taxon>Mortierellaceae</taxon>
        <taxon>Mortierella</taxon>
    </lineage>
</organism>
<feature type="region of interest" description="Disordered" evidence="3">
    <location>
        <begin position="440"/>
        <end position="478"/>
    </location>
</feature>
<feature type="compositionally biased region" description="Low complexity" evidence="3">
    <location>
        <begin position="447"/>
        <end position="461"/>
    </location>
</feature>
<sequence length="683" mass="74197">MEEHSSESSKHRGQPTNPSSSSLRLSIQPKDLTPESKDSASYATHPTQVYSEPATPSWPGSPASSNSEEVESFFSMLPPMAAFPCPPSPPQQMYADIALPGHALNKIQFSRTGADGSEPRKPVTSIVGSNRCLWPPDSTFLTMSSPFKEQVYQHPQAGAEDVNGAVTTASTSSLISTTTASALLQLKNHPRSDSFQDAGKPLMDWRPCRKARRVVDGLYSRERNNAMVTDHVRKLIQEAVEDGVGELDLSNLELTDLPSDISDLNFAIVYSERGSFSLTRNRLKLFLSSNHFTIIPMGVFALHNLSVLSLRNNHIETIPPEIGQLHNLVELSLGGNLLKTLPSQIVLLPKLHILTIHPNPFMKPPPVPDPGTDDSTTWGQAHLQNTNHPALSSSSNNLSPSLAMPLFQEMLPINLNEEPSSSNIRELDTSMLNNDIIDAIASPQDPSSSATTNASAESSSAMNTDPDPPISLGISGGPPTYKVTKSRFPTLLTLAGNVLLNRMDQQEKSTGVARGTSHTMDRQRKDSKITVERDECPQDGMRSYQSSGQSWPYDTFESQGGTSSRKRVVFKEATIKSYMTPYLFDIFIRARAINRCAGCQRKFWKPCRTLVIWQNFLGQTQVPIEWKGCGIGNCPGVPASIWSPASESSISYIPDSSAPVEAMASGGGEGESLHSGSTAIGAA</sequence>
<feature type="compositionally biased region" description="Polar residues" evidence="3">
    <location>
        <begin position="39"/>
        <end position="50"/>
    </location>
</feature>
<dbReference type="PANTHER" id="PTHR48051">
    <property type="match status" value="1"/>
</dbReference>
<dbReference type="InterPro" id="IPR001611">
    <property type="entry name" value="Leu-rich_rpt"/>
</dbReference>
<proteinExistence type="predicted"/>
<dbReference type="GO" id="GO:0005737">
    <property type="term" value="C:cytoplasm"/>
    <property type="evidence" value="ECO:0007669"/>
    <property type="project" value="TreeGrafter"/>
</dbReference>
<dbReference type="AlphaFoldDB" id="A0A9P6QA36"/>
<keyword evidence="2" id="KW-0677">Repeat</keyword>
<evidence type="ECO:0000256" key="1">
    <source>
        <dbReference type="ARBA" id="ARBA00022614"/>
    </source>
</evidence>
<feature type="compositionally biased region" description="Polar residues" evidence="3">
    <location>
        <begin position="543"/>
        <end position="558"/>
    </location>
</feature>
<dbReference type="Pfam" id="PF13855">
    <property type="entry name" value="LRR_8"/>
    <property type="match status" value="1"/>
</dbReference>
<feature type="compositionally biased region" description="Polar residues" evidence="3">
    <location>
        <begin position="14"/>
        <end position="25"/>
    </location>
</feature>
<dbReference type="SUPFAM" id="SSF52075">
    <property type="entry name" value="Outer arm dynein light chain 1"/>
    <property type="match status" value="1"/>
</dbReference>
<name>A0A9P6QA36_9FUNG</name>
<dbReference type="OrthoDB" id="660555at2759"/>
<evidence type="ECO:0000256" key="2">
    <source>
        <dbReference type="ARBA" id="ARBA00022737"/>
    </source>
</evidence>
<feature type="compositionally biased region" description="Basic and acidic residues" evidence="3">
    <location>
        <begin position="519"/>
        <end position="536"/>
    </location>
</feature>
<dbReference type="EMBL" id="JAAAJA010000060">
    <property type="protein sequence ID" value="KAG0263975.1"/>
    <property type="molecule type" value="Genomic_DNA"/>
</dbReference>
<evidence type="ECO:0000256" key="3">
    <source>
        <dbReference type="SAM" id="MobiDB-lite"/>
    </source>
</evidence>
<dbReference type="SMART" id="SM00369">
    <property type="entry name" value="LRR_TYP"/>
    <property type="match status" value="2"/>
</dbReference>
<feature type="region of interest" description="Disordered" evidence="3">
    <location>
        <begin position="1"/>
        <end position="70"/>
    </location>
</feature>
<dbReference type="PROSITE" id="PS51450">
    <property type="entry name" value="LRR"/>
    <property type="match status" value="2"/>
</dbReference>
<feature type="region of interest" description="Disordered" evidence="3">
    <location>
        <begin position="506"/>
        <end position="558"/>
    </location>
</feature>
<feature type="compositionally biased region" description="Basic and acidic residues" evidence="3">
    <location>
        <begin position="1"/>
        <end position="10"/>
    </location>
</feature>
<keyword evidence="5" id="KW-1185">Reference proteome</keyword>
<protein>
    <submittedName>
        <fullName evidence="4">Uncharacterized protein</fullName>
    </submittedName>
</protein>
<dbReference type="PANTHER" id="PTHR48051:SF46">
    <property type="entry name" value="LEUCINE RICH REPEAT-CONTAINING DOMAIN PROTEIN"/>
    <property type="match status" value="1"/>
</dbReference>
<gene>
    <name evidence="4" type="ORF">BG011_007696</name>
</gene>
<dbReference type="InterPro" id="IPR050216">
    <property type="entry name" value="LRR_domain-containing"/>
</dbReference>